<proteinExistence type="predicted"/>
<keyword evidence="1" id="KW-0732">Signal</keyword>
<protein>
    <submittedName>
        <fullName evidence="2">Uncharacterized protein</fullName>
    </submittedName>
</protein>
<evidence type="ECO:0000313" key="2">
    <source>
        <dbReference type="EMBL" id="OWA52556.1"/>
    </source>
</evidence>
<feature type="signal peptide" evidence="1">
    <location>
        <begin position="1"/>
        <end position="18"/>
    </location>
</feature>
<sequence length="226" mass="24348">MAHGTLHFLSFVFIGTLCGIFQQYQSAPQSLTGEDLFKSLFQALARDDNDLPSSLADHGDAAGVGFFENVIIRLGRDVIILKQALNDSFPPITGEECLTVHTEIGYDVTQAILHRNDPILGNVTGLPLQGEQLYQQKLQQWGSDLQALLTAAQDNKGASYPGKWLSALLKLSKDIDQIQVITSTNDTGPACLAATRALGNSFGGYSEARSATPATAATFYFNPLSL</sequence>
<evidence type="ECO:0000313" key="3">
    <source>
        <dbReference type="Proteomes" id="UP000192578"/>
    </source>
</evidence>
<dbReference type="Proteomes" id="UP000192578">
    <property type="component" value="Unassembled WGS sequence"/>
</dbReference>
<name>A0A9X6NLJ1_HYPEX</name>
<gene>
    <name evidence="2" type="ORF">BV898_17007</name>
</gene>
<comment type="caution">
    <text evidence="2">The sequence shown here is derived from an EMBL/GenBank/DDBJ whole genome shotgun (WGS) entry which is preliminary data.</text>
</comment>
<organism evidence="2 3">
    <name type="scientific">Hypsibius exemplaris</name>
    <name type="common">Freshwater tardigrade</name>
    <dbReference type="NCBI Taxonomy" id="2072580"/>
    <lineage>
        <taxon>Eukaryota</taxon>
        <taxon>Metazoa</taxon>
        <taxon>Ecdysozoa</taxon>
        <taxon>Tardigrada</taxon>
        <taxon>Eutardigrada</taxon>
        <taxon>Parachela</taxon>
        <taxon>Hypsibioidea</taxon>
        <taxon>Hypsibiidae</taxon>
        <taxon>Hypsibius</taxon>
    </lineage>
</organism>
<keyword evidence="3" id="KW-1185">Reference proteome</keyword>
<evidence type="ECO:0000256" key="1">
    <source>
        <dbReference type="SAM" id="SignalP"/>
    </source>
</evidence>
<dbReference type="AlphaFoldDB" id="A0A9X6NLJ1"/>
<feature type="chain" id="PRO_5040849476" evidence="1">
    <location>
        <begin position="19"/>
        <end position="226"/>
    </location>
</feature>
<reference evidence="3" key="1">
    <citation type="submission" date="2017-01" db="EMBL/GenBank/DDBJ databases">
        <title>Comparative genomics of anhydrobiosis in the tardigrade Hypsibius dujardini.</title>
        <authorList>
            <person name="Yoshida Y."/>
            <person name="Koutsovoulos G."/>
            <person name="Laetsch D."/>
            <person name="Stevens L."/>
            <person name="Kumar S."/>
            <person name="Horikawa D."/>
            <person name="Ishino K."/>
            <person name="Komine S."/>
            <person name="Tomita M."/>
            <person name="Blaxter M."/>
            <person name="Arakawa K."/>
        </authorList>
    </citation>
    <scope>NUCLEOTIDE SEQUENCE [LARGE SCALE GENOMIC DNA]</scope>
    <source>
        <strain evidence="3">Z151</strain>
    </source>
</reference>
<accession>A0A9X6NLJ1</accession>
<dbReference type="EMBL" id="MTYJ01000274">
    <property type="protein sequence ID" value="OWA52556.1"/>
    <property type="molecule type" value="Genomic_DNA"/>
</dbReference>